<dbReference type="GeneID" id="27350762"/>
<comment type="cofactor">
    <cofactor evidence="1 7">
        <name>Zn(2+)</name>
        <dbReference type="ChEBI" id="CHEBI:29105"/>
    </cofactor>
</comment>
<dbReference type="SMART" id="SM00829">
    <property type="entry name" value="PKS_ER"/>
    <property type="match status" value="1"/>
</dbReference>
<name>A0A0D1Z6W7_9EURO</name>
<keyword evidence="4 7" id="KW-0862">Zinc</keyword>
<reference evidence="9 10" key="1">
    <citation type="submission" date="2015-01" db="EMBL/GenBank/DDBJ databases">
        <title>The Genome Sequence of Cladophialophora immunda CBS83496.</title>
        <authorList>
            <consortium name="The Broad Institute Genomics Platform"/>
            <person name="Cuomo C."/>
            <person name="de Hoog S."/>
            <person name="Gorbushina A."/>
            <person name="Stielow B."/>
            <person name="Teixiera M."/>
            <person name="Abouelleil A."/>
            <person name="Chapman S.B."/>
            <person name="Priest M."/>
            <person name="Young S.K."/>
            <person name="Wortman J."/>
            <person name="Nusbaum C."/>
            <person name="Birren B."/>
        </authorList>
    </citation>
    <scope>NUCLEOTIDE SEQUENCE [LARGE SCALE GENOMIC DNA]</scope>
    <source>
        <strain evidence="9 10">CBS 83496</strain>
    </source>
</reference>
<dbReference type="PANTHER" id="PTHR42940">
    <property type="entry name" value="ALCOHOL DEHYDROGENASE 1-RELATED"/>
    <property type="match status" value="1"/>
</dbReference>
<dbReference type="Pfam" id="PF08240">
    <property type="entry name" value="ADH_N"/>
    <property type="match status" value="1"/>
</dbReference>
<keyword evidence="6" id="KW-0520">NAD</keyword>
<keyword evidence="10" id="KW-1185">Reference proteome</keyword>
<dbReference type="AlphaFoldDB" id="A0A0D1Z6W7"/>
<feature type="domain" description="Enoyl reductase (ER)" evidence="8">
    <location>
        <begin position="23"/>
        <end position="360"/>
    </location>
</feature>
<dbReference type="Gene3D" id="3.40.50.720">
    <property type="entry name" value="NAD(P)-binding Rossmann-like Domain"/>
    <property type="match status" value="1"/>
</dbReference>
<evidence type="ECO:0000256" key="7">
    <source>
        <dbReference type="RuleBase" id="RU361277"/>
    </source>
</evidence>
<dbReference type="InterPro" id="IPR013154">
    <property type="entry name" value="ADH-like_N"/>
</dbReference>
<dbReference type="InterPro" id="IPR020843">
    <property type="entry name" value="ER"/>
</dbReference>
<dbReference type="RefSeq" id="XP_016243577.1">
    <property type="nucleotide sequence ID" value="XM_016399015.1"/>
</dbReference>
<keyword evidence="5" id="KW-0560">Oxidoreductase</keyword>
<dbReference type="EMBL" id="KN847046">
    <property type="protein sequence ID" value="KIW23361.1"/>
    <property type="molecule type" value="Genomic_DNA"/>
</dbReference>
<dbReference type="PROSITE" id="PS00059">
    <property type="entry name" value="ADH_ZINC"/>
    <property type="match status" value="1"/>
</dbReference>
<evidence type="ECO:0000256" key="2">
    <source>
        <dbReference type="ARBA" id="ARBA00008072"/>
    </source>
</evidence>
<dbReference type="GO" id="GO:0004022">
    <property type="term" value="F:alcohol dehydrogenase (NAD+) activity"/>
    <property type="evidence" value="ECO:0007669"/>
    <property type="project" value="TreeGrafter"/>
</dbReference>
<evidence type="ECO:0000256" key="1">
    <source>
        <dbReference type="ARBA" id="ARBA00001947"/>
    </source>
</evidence>
<dbReference type="Proteomes" id="UP000054466">
    <property type="component" value="Unassembled WGS sequence"/>
</dbReference>
<accession>A0A0D1Z6W7</accession>
<protein>
    <recommendedName>
        <fullName evidence="8">Enoyl reductase (ER) domain-containing protein</fullName>
    </recommendedName>
</protein>
<proteinExistence type="inferred from homology"/>
<evidence type="ECO:0000259" key="8">
    <source>
        <dbReference type="SMART" id="SM00829"/>
    </source>
</evidence>
<evidence type="ECO:0000256" key="4">
    <source>
        <dbReference type="ARBA" id="ARBA00022833"/>
    </source>
</evidence>
<dbReference type="HOGENOM" id="CLU_026673_20_1_1"/>
<evidence type="ECO:0000256" key="5">
    <source>
        <dbReference type="ARBA" id="ARBA00023002"/>
    </source>
</evidence>
<dbReference type="FunFam" id="3.40.50.720:FF:000039">
    <property type="entry name" value="Alcohol dehydrogenase AdhP"/>
    <property type="match status" value="1"/>
</dbReference>
<dbReference type="VEuPathDB" id="FungiDB:PV07_11568"/>
<dbReference type="PANTHER" id="PTHR42940:SF1">
    <property type="entry name" value="ENOYL REDUCTASE (ER) DOMAIN-CONTAINING PROTEIN"/>
    <property type="match status" value="1"/>
</dbReference>
<dbReference type="GO" id="GO:0008270">
    <property type="term" value="F:zinc ion binding"/>
    <property type="evidence" value="ECO:0007669"/>
    <property type="project" value="InterPro"/>
</dbReference>
<keyword evidence="3 7" id="KW-0479">Metal-binding</keyword>
<evidence type="ECO:0000256" key="3">
    <source>
        <dbReference type="ARBA" id="ARBA00022723"/>
    </source>
</evidence>
<dbReference type="CDD" id="cd08297">
    <property type="entry name" value="CAD3"/>
    <property type="match status" value="1"/>
</dbReference>
<gene>
    <name evidence="9" type="ORF">PV07_11568</name>
</gene>
<dbReference type="SUPFAM" id="SSF50129">
    <property type="entry name" value="GroES-like"/>
    <property type="match status" value="1"/>
</dbReference>
<dbReference type="Gene3D" id="3.90.180.10">
    <property type="entry name" value="Medium-chain alcohol dehydrogenases, catalytic domain"/>
    <property type="match status" value="1"/>
</dbReference>
<organism evidence="9 10">
    <name type="scientific">Cladophialophora immunda</name>
    <dbReference type="NCBI Taxonomy" id="569365"/>
    <lineage>
        <taxon>Eukaryota</taxon>
        <taxon>Fungi</taxon>
        <taxon>Dikarya</taxon>
        <taxon>Ascomycota</taxon>
        <taxon>Pezizomycotina</taxon>
        <taxon>Eurotiomycetes</taxon>
        <taxon>Chaetothyriomycetidae</taxon>
        <taxon>Chaetothyriales</taxon>
        <taxon>Herpotrichiellaceae</taxon>
        <taxon>Cladophialophora</taxon>
    </lineage>
</organism>
<comment type="similarity">
    <text evidence="2 7">Belongs to the zinc-containing alcohol dehydrogenase family.</text>
</comment>
<dbReference type="OrthoDB" id="1879366at2759"/>
<dbReference type="Pfam" id="PF00107">
    <property type="entry name" value="ADH_zinc_N"/>
    <property type="match status" value="1"/>
</dbReference>
<dbReference type="InterPro" id="IPR011032">
    <property type="entry name" value="GroES-like_sf"/>
</dbReference>
<dbReference type="GO" id="GO:0005737">
    <property type="term" value="C:cytoplasm"/>
    <property type="evidence" value="ECO:0007669"/>
    <property type="project" value="TreeGrafter"/>
</dbReference>
<evidence type="ECO:0000256" key="6">
    <source>
        <dbReference type="ARBA" id="ARBA00023027"/>
    </source>
</evidence>
<evidence type="ECO:0000313" key="10">
    <source>
        <dbReference type="Proteomes" id="UP000054466"/>
    </source>
</evidence>
<dbReference type="STRING" id="569365.A0A0D1Z6W7"/>
<dbReference type="InterPro" id="IPR002328">
    <property type="entry name" value="ADH_Zn_CS"/>
</dbReference>
<sequence length="365" mass="39085">MSDPAPTFDIPKECWGGVVKNEGPDFYIEVEKVPVPEIGPNDVLIKLNATGLCLSDVHFMLNDWNLPKMSELGVKCAGHEGAGVIVKVGENVKAYKVGQRAGFKPIQDVCHSCDYCKTGRETYCHKAIYTGGQCDGSYKQYVVSPENYTTVSLDSGGVSDYVAGPVMCSASTIYSSLKESDLRPGQWAVFPGGGGGVGIQGVQLASAMGIRPIVVDTGDERKKLALHLGAEHFVDFKEEADPVKKVLELTGGGAHGVIVTAVQSYPIALDYLGARAGGQVMCIGIPPHGKYHIDLDPSKLVFRNQSIKGTLVSSLADIDETLDFAKRGKLRLEPTVVGLSKFNESVQKLKNGQVAGRIVVDFNLP</sequence>
<dbReference type="InterPro" id="IPR013149">
    <property type="entry name" value="ADH-like_C"/>
</dbReference>
<evidence type="ECO:0000313" key="9">
    <source>
        <dbReference type="EMBL" id="KIW23361.1"/>
    </source>
</evidence>
<dbReference type="InterPro" id="IPR036291">
    <property type="entry name" value="NAD(P)-bd_dom_sf"/>
</dbReference>
<dbReference type="SUPFAM" id="SSF51735">
    <property type="entry name" value="NAD(P)-binding Rossmann-fold domains"/>
    <property type="match status" value="1"/>
</dbReference>